<dbReference type="AlphaFoldDB" id="A0AAW2VDX7"/>
<organism evidence="2">
    <name type="scientific">Sesamum latifolium</name>
    <dbReference type="NCBI Taxonomy" id="2727402"/>
    <lineage>
        <taxon>Eukaryota</taxon>
        <taxon>Viridiplantae</taxon>
        <taxon>Streptophyta</taxon>
        <taxon>Embryophyta</taxon>
        <taxon>Tracheophyta</taxon>
        <taxon>Spermatophyta</taxon>
        <taxon>Magnoliopsida</taxon>
        <taxon>eudicotyledons</taxon>
        <taxon>Gunneridae</taxon>
        <taxon>Pentapetalae</taxon>
        <taxon>asterids</taxon>
        <taxon>lamiids</taxon>
        <taxon>Lamiales</taxon>
        <taxon>Pedaliaceae</taxon>
        <taxon>Sesamum</taxon>
    </lineage>
</organism>
<accession>A0AAW2VDX7</accession>
<dbReference type="EMBL" id="JACGWN010000010">
    <property type="protein sequence ID" value="KAL0427323.1"/>
    <property type="molecule type" value="Genomic_DNA"/>
</dbReference>
<evidence type="ECO:0000259" key="1">
    <source>
        <dbReference type="Pfam" id="PF13456"/>
    </source>
</evidence>
<gene>
    <name evidence="2" type="ORF">Slati_2907100</name>
</gene>
<sequence>MDTSSTFPSFWIRHRFRSVKINFYAAFRSECGHAGVGVIVRDAQGECLYWMANIIPFVRDVETAEAWAFKSAAVLTSRFQNHTLVLEGIVSQ</sequence>
<reference evidence="2" key="2">
    <citation type="journal article" date="2024" name="Plant">
        <title>Genomic evolution and insights into agronomic trait innovations of Sesamum species.</title>
        <authorList>
            <person name="Miao H."/>
            <person name="Wang L."/>
            <person name="Qu L."/>
            <person name="Liu H."/>
            <person name="Sun Y."/>
            <person name="Le M."/>
            <person name="Wang Q."/>
            <person name="Wei S."/>
            <person name="Zheng Y."/>
            <person name="Lin W."/>
            <person name="Duan Y."/>
            <person name="Cao H."/>
            <person name="Xiong S."/>
            <person name="Wang X."/>
            <person name="Wei L."/>
            <person name="Li C."/>
            <person name="Ma Q."/>
            <person name="Ju M."/>
            <person name="Zhao R."/>
            <person name="Li G."/>
            <person name="Mu C."/>
            <person name="Tian Q."/>
            <person name="Mei H."/>
            <person name="Zhang T."/>
            <person name="Gao T."/>
            <person name="Zhang H."/>
        </authorList>
    </citation>
    <scope>NUCLEOTIDE SEQUENCE</scope>
    <source>
        <strain evidence="2">KEN1</strain>
    </source>
</reference>
<dbReference type="Pfam" id="PF13456">
    <property type="entry name" value="RVT_3"/>
    <property type="match status" value="1"/>
</dbReference>
<evidence type="ECO:0000313" key="2">
    <source>
        <dbReference type="EMBL" id="KAL0427323.1"/>
    </source>
</evidence>
<reference evidence="2" key="1">
    <citation type="submission" date="2020-06" db="EMBL/GenBank/DDBJ databases">
        <authorList>
            <person name="Li T."/>
            <person name="Hu X."/>
            <person name="Zhang T."/>
            <person name="Song X."/>
            <person name="Zhang H."/>
            <person name="Dai N."/>
            <person name="Sheng W."/>
            <person name="Hou X."/>
            <person name="Wei L."/>
        </authorList>
    </citation>
    <scope>NUCLEOTIDE SEQUENCE</scope>
    <source>
        <strain evidence="2">KEN1</strain>
        <tissue evidence="2">Leaf</tissue>
    </source>
</reference>
<proteinExistence type="predicted"/>
<name>A0AAW2VDX7_9LAMI</name>
<dbReference type="GO" id="GO:0003676">
    <property type="term" value="F:nucleic acid binding"/>
    <property type="evidence" value="ECO:0007669"/>
    <property type="project" value="InterPro"/>
</dbReference>
<protein>
    <recommendedName>
        <fullName evidence="1">RNase H type-1 domain-containing protein</fullName>
    </recommendedName>
</protein>
<feature type="domain" description="RNase H type-1" evidence="1">
    <location>
        <begin position="22"/>
        <end position="87"/>
    </location>
</feature>
<dbReference type="InterPro" id="IPR002156">
    <property type="entry name" value="RNaseH_domain"/>
</dbReference>
<comment type="caution">
    <text evidence="2">The sequence shown here is derived from an EMBL/GenBank/DDBJ whole genome shotgun (WGS) entry which is preliminary data.</text>
</comment>
<dbReference type="GO" id="GO:0004523">
    <property type="term" value="F:RNA-DNA hybrid ribonuclease activity"/>
    <property type="evidence" value="ECO:0007669"/>
    <property type="project" value="InterPro"/>
</dbReference>